<keyword evidence="2" id="KW-1185">Reference proteome</keyword>
<evidence type="ECO:0000313" key="2">
    <source>
        <dbReference type="Proteomes" id="UP001221142"/>
    </source>
</evidence>
<organism evidence="1 2">
    <name type="scientific">Roridomyces roridus</name>
    <dbReference type="NCBI Taxonomy" id="1738132"/>
    <lineage>
        <taxon>Eukaryota</taxon>
        <taxon>Fungi</taxon>
        <taxon>Dikarya</taxon>
        <taxon>Basidiomycota</taxon>
        <taxon>Agaricomycotina</taxon>
        <taxon>Agaricomycetes</taxon>
        <taxon>Agaricomycetidae</taxon>
        <taxon>Agaricales</taxon>
        <taxon>Marasmiineae</taxon>
        <taxon>Mycenaceae</taxon>
        <taxon>Roridomyces</taxon>
    </lineage>
</organism>
<proteinExistence type="predicted"/>
<evidence type="ECO:0000313" key="1">
    <source>
        <dbReference type="EMBL" id="KAJ7631057.1"/>
    </source>
</evidence>
<dbReference type="EMBL" id="JARKIF010000009">
    <property type="protein sequence ID" value="KAJ7631057.1"/>
    <property type="molecule type" value="Genomic_DNA"/>
</dbReference>
<dbReference type="AlphaFoldDB" id="A0AAD7BUY7"/>
<reference evidence="1" key="1">
    <citation type="submission" date="2023-03" db="EMBL/GenBank/DDBJ databases">
        <title>Massive genome expansion in bonnet fungi (Mycena s.s.) driven by repeated elements and novel gene families across ecological guilds.</title>
        <authorList>
            <consortium name="Lawrence Berkeley National Laboratory"/>
            <person name="Harder C.B."/>
            <person name="Miyauchi S."/>
            <person name="Viragh M."/>
            <person name="Kuo A."/>
            <person name="Thoen E."/>
            <person name="Andreopoulos B."/>
            <person name="Lu D."/>
            <person name="Skrede I."/>
            <person name="Drula E."/>
            <person name="Henrissat B."/>
            <person name="Morin E."/>
            <person name="Kohler A."/>
            <person name="Barry K."/>
            <person name="LaButti K."/>
            <person name="Morin E."/>
            <person name="Salamov A."/>
            <person name="Lipzen A."/>
            <person name="Mereny Z."/>
            <person name="Hegedus B."/>
            <person name="Baldrian P."/>
            <person name="Stursova M."/>
            <person name="Weitz H."/>
            <person name="Taylor A."/>
            <person name="Grigoriev I.V."/>
            <person name="Nagy L.G."/>
            <person name="Martin F."/>
            <person name="Kauserud H."/>
        </authorList>
    </citation>
    <scope>NUCLEOTIDE SEQUENCE</scope>
    <source>
        <strain evidence="1">9284</strain>
    </source>
</reference>
<gene>
    <name evidence="1" type="ORF">FB45DRAFT_1028207</name>
</gene>
<accession>A0AAD7BUY7</accession>
<name>A0AAD7BUY7_9AGAR</name>
<comment type="caution">
    <text evidence="1">The sequence shown here is derived from an EMBL/GenBank/DDBJ whole genome shotgun (WGS) entry which is preliminary data.</text>
</comment>
<sequence length="240" mass="26458">MHPSLLPPSTATSSHPRDYAVLWPSPPLYDANTPTKLLLLPSPSHLTRALRVLVASWTQTLPSCPTRLCSVSAINNEQARAEDIDKQLKRYFLLLLLCWRRYTFSAPRLLAPSSVYMYIRFPPRTTTTAQFLCSVLHPVGLALGARRSVLILGRHVHNVHNADCVYRVHHPGKSTHIYRCPALPLPGSPRLPGALPPLLPSSSALSVCIPSLLLLPNPPLLHLGLVSPSLITQSLFFSLD</sequence>
<dbReference type="Proteomes" id="UP001221142">
    <property type="component" value="Unassembled WGS sequence"/>
</dbReference>
<protein>
    <submittedName>
        <fullName evidence="1">Uncharacterized protein</fullName>
    </submittedName>
</protein>